<evidence type="ECO:0000313" key="6">
    <source>
        <dbReference type="Proteomes" id="UP000266272"/>
    </source>
</evidence>
<organism evidence="5 6">
    <name type="scientific">Trichoderma arundinaceum</name>
    <dbReference type="NCBI Taxonomy" id="490622"/>
    <lineage>
        <taxon>Eukaryota</taxon>
        <taxon>Fungi</taxon>
        <taxon>Dikarya</taxon>
        <taxon>Ascomycota</taxon>
        <taxon>Pezizomycotina</taxon>
        <taxon>Sordariomycetes</taxon>
        <taxon>Hypocreomycetidae</taxon>
        <taxon>Hypocreales</taxon>
        <taxon>Hypocreaceae</taxon>
        <taxon>Trichoderma</taxon>
    </lineage>
</organism>
<dbReference type="InterPro" id="IPR050613">
    <property type="entry name" value="Sec_Metabolite_Reg"/>
</dbReference>
<evidence type="ECO:0000256" key="1">
    <source>
        <dbReference type="ARBA" id="ARBA00004123"/>
    </source>
</evidence>
<evidence type="ECO:0000256" key="2">
    <source>
        <dbReference type="ARBA" id="ARBA00023242"/>
    </source>
</evidence>
<dbReference type="STRING" id="490622.A0A395NFF2"/>
<dbReference type="InterPro" id="IPR007219">
    <property type="entry name" value="XnlR_reg_dom"/>
</dbReference>
<keyword evidence="3" id="KW-0472">Membrane</keyword>
<keyword evidence="3" id="KW-0812">Transmembrane</keyword>
<keyword evidence="6" id="KW-1185">Reference proteome</keyword>
<dbReference type="OrthoDB" id="410267at2759"/>
<dbReference type="CDD" id="cd12148">
    <property type="entry name" value="fungal_TF_MHR"/>
    <property type="match status" value="1"/>
</dbReference>
<feature type="transmembrane region" description="Helical" evidence="3">
    <location>
        <begin position="94"/>
        <end position="113"/>
    </location>
</feature>
<keyword evidence="2" id="KW-0539">Nucleus</keyword>
<comment type="caution">
    <text evidence="5">The sequence shown here is derived from an EMBL/GenBank/DDBJ whole genome shotgun (WGS) entry which is preliminary data.</text>
</comment>
<dbReference type="AlphaFoldDB" id="A0A395NFF2"/>
<dbReference type="PANTHER" id="PTHR31001">
    <property type="entry name" value="UNCHARACTERIZED TRANSCRIPTIONAL REGULATORY PROTEIN"/>
    <property type="match status" value="1"/>
</dbReference>
<comment type="subcellular location">
    <subcellularLocation>
        <location evidence="1">Nucleus</location>
    </subcellularLocation>
</comment>
<evidence type="ECO:0000313" key="5">
    <source>
        <dbReference type="EMBL" id="RFU74611.1"/>
    </source>
</evidence>
<name>A0A395NFF2_TRIAR</name>
<dbReference type="GO" id="GO:0006351">
    <property type="term" value="P:DNA-templated transcription"/>
    <property type="evidence" value="ECO:0007669"/>
    <property type="project" value="InterPro"/>
</dbReference>
<accession>A0A395NFF2</accession>
<feature type="domain" description="Xylanolytic transcriptional activator regulatory" evidence="4">
    <location>
        <begin position="174"/>
        <end position="245"/>
    </location>
</feature>
<protein>
    <submittedName>
        <fullName evidence="5">Transcription factor</fullName>
    </submittedName>
</protein>
<dbReference type="EMBL" id="PXOA01000516">
    <property type="protein sequence ID" value="RFU74611.1"/>
    <property type="molecule type" value="Genomic_DNA"/>
</dbReference>
<dbReference type="GO" id="GO:0008270">
    <property type="term" value="F:zinc ion binding"/>
    <property type="evidence" value="ECO:0007669"/>
    <property type="project" value="InterPro"/>
</dbReference>
<dbReference type="Pfam" id="PF04082">
    <property type="entry name" value="Fungal_trans"/>
    <property type="match status" value="1"/>
</dbReference>
<proteinExistence type="predicted"/>
<dbReference type="GO" id="GO:0005634">
    <property type="term" value="C:nucleus"/>
    <property type="evidence" value="ECO:0007669"/>
    <property type="project" value="UniProtKB-SubCell"/>
</dbReference>
<dbReference type="Proteomes" id="UP000266272">
    <property type="component" value="Unassembled WGS sequence"/>
</dbReference>
<evidence type="ECO:0000256" key="3">
    <source>
        <dbReference type="SAM" id="Phobius"/>
    </source>
</evidence>
<reference evidence="5 6" key="1">
    <citation type="journal article" date="2018" name="PLoS Pathog.">
        <title>Evolution of structural diversity of trichothecenes, a family of toxins produced by plant pathogenic and entomopathogenic fungi.</title>
        <authorList>
            <person name="Proctor R.H."/>
            <person name="McCormick S.P."/>
            <person name="Kim H.S."/>
            <person name="Cardoza R.E."/>
            <person name="Stanley A.M."/>
            <person name="Lindo L."/>
            <person name="Kelly A."/>
            <person name="Brown D.W."/>
            <person name="Lee T."/>
            <person name="Vaughan M.M."/>
            <person name="Alexander N.J."/>
            <person name="Busman M."/>
            <person name="Gutierrez S."/>
        </authorList>
    </citation>
    <scope>NUCLEOTIDE SEQUENCE [LARGE SCALE GENOMIC DNA]</scope>
    <source>
        <strain evidence="5 6">IBT 40837</strain>
    </source>
</reference>
<sequence length="578" mass="65508">MEQPNTFDEKGSLSAVYRVASTNYDAIAESPVAPVFDIAVKPDAGRIQLLPLRDDTLQAWLGNNQGWLQQTVHVPSFRRQYAEFWGTDVSELDLVFTSLVFIIISISALYIPFQAVEIVGCPREAIRDLAHIWYSSSRSALAAGESEARPCLVQLQVFSVTQLYWYAINDIETLNSCLGRAVRTAQALNIDKDRLHSTCLQDEMRHRLWWDIANADTFQSICLDRPPLIRLQLPGVPLPLNCADNDLTETSVNPRPLDEPTEVSMSIFRSQFSRTINRHICSAENEENKSYEVIQRLDADILDLMDKLPWYFRLGKDDQLPRIREPLCEVITWQHHILRTFIGTQRIRMHHPFILSHEDCWKNCAGAAENTLAVYRALRRGRAVTSQQKFFPQAYQIFSVAVSLTTLLMLEELFPTPNIYQEIKDIAGDLKALENQGCAVPIATFGRQVLLKLFELYEKGAVTNMNSPSREAESLASDISSILNGSQPSGMCVERQAYHNEDSLMNAMPNAQIPYHGIGITASKEGMTLRDTDFTTRSLLDIAWGAMPSEFDWSLFLEDLNNSEMLRNYPSSKYPEMG</sequence>
<evidence type="ECO:0000259" key="4">
    <source>
        <dbReference type="SMART" id="SM00906"/>
    </source>
</evidence>
<dbReference type="PANTHER" id="PTHR31001:SF90">
    <property type="entry name" value="CENTROMERE DNA-BINDING PROTEIN COMPLEX CBF3 SUBUNIT B"/>
    <property type="match status" value="1"/>
</dbReference>
<dbReference type="GO" id="GO:0003677">
    <property type="term" value="F:DNA binding"/>
    <property type="evidence" value="ECO:0007669"/>
    <property type="project" value="InterPro"/>
</dbReference>
<keyword evidence="3" id="KW-1133">Transmembrane helix</keyword>
<dbReference type="SMART" id="SM00906">
    <property type="entry name" value="Fungal_trans"/>
    <property type="match status" value="1"/>
</dbReference>
<gene>
    <name evidence="5" type="ORF">TARUN_7625</name>
</gene>